<dbReference type="AlphaFoldDB" id="A0A1U7LHT6"/>
<dbReference type="InterPro" id="IPR013586">
    <property type="entry name" value="PSMD3_C"/>
</dbReference>
<evidence type="ECO:0000313" key="6">
    <source>
        <dbReference type="EMBL" id="OLL22215.1"/>
    </source>
</evidence>
<dbReference type="InterPro" id="IPR057985">
    <property type="entry name" value="TPR_PSMD3_N"/>
</dbReference>
<dbReference type="GO" id="GO:0030234">
    <property type="term" value="F:enzyme regulator activity"/>
    <property type="evidence" value="ECO:0007669"/>
    <property type="project" value="InterPro"/>
</dbReference>
<dbReference type="FunFam" id="1.25.40.570:FF:000009">
    <property type="entry name" value="26S proteasome non-ATPase regulatory subunit 3"/>
    <property type="match status" value="1"/>
</dbReference>
<organism evidence="6 7">
    <name type="scientific">Neolecta irregularis (strain DAH-3)</name>
    <dbReference type="NCBI Taxonomy" id="1198029"/>
    <lineage>
        <taxon>Eukaryota</taxon>
        <taxon>Fungi</taxon>
        <taxon>Dikarya</taxon>
        <taxon>Ascomycota</taxon>
        <taxon>Taphrinomycotina</taxon>
        <taxon>Neolectales</taxon>
        <taxon>Neolectaceae</taxon>
        <taxon>Neolecta</taxon>
    </lineage>
</organism>
<gene>
    <name evidence="6" type="ORF">NEOLI_003516</name>
</gene>
<evidence type="ECO:0000256" key="1">
    <source>
        <dbReference type="ARBA" id="ARBA00007912"/>
    </source>
</evidence>
<keyword evidence="2 6" id="KW-0647">Proteasome</keyword>
<dbReference type="PANTHER" id="PTHR10758:SF2">
    <property type="entry name" value="26S PROTEASOME NON-ATPASE REGULATORY SUBUNIT 3"/>
    <property type="match status" value="1"/>
</dbReference>
<dbReference type="OMA" id="AKVYFYF"/>
<name>A0A1U7LHT6_NEOID</name>
<dbReference type="Pfam" id="PF08375">
    <property type="entry name" value="Rpn3_C"/>
    <property type="match status" value="1"/>
</dbReference>
<feature type="domain" description="PCI" evidence="5">
    <location>
        <begin position="268"/>
        <end position="448"/>
    </location>
</feature>
<proteinExistence type="inferred from homology"/>
<dbReference type="SUPFAM" id="SSF46785">
    <property type="entry name" value="Winged helix' DNA-binding domain"/>
    <property type="match status" value="1"/>
</dbReference>
<dbReference type="SMART" id="SM00088">
    <property type="entry name" value="PINT"/>
    <property type="match status" value="1"/>
</dbReference>
<comment type="similarity">
    <text evidence="1">Belongs to the proteasome subunit S3 family.</text>
</comment>
<dbReference type="GO" id="GO:0043161">
    <property type="term" value="P:proteasome-mediated ubiquitin-dependent protein catabolic process"/>
    <property type="evidence" value="ECO:0007669"/>
    <property type="project" value="EnsemblFungi"/>
</dbReference>
<comment type="caution">
    <text evidence="6">The sequence shown here is derived from an EMBL/GenBank/DDBJ whole genome shotgun (WGS) entry which is preliminary data.</text>
</comment>
<dbReference type="Proteomes" id="UP000186594">
    <property type="component" value="Unassembled WGS sequence"/>
</dbReference>
<dbReference type="GO" id="GO:0042176">
    <property type="term" value="P:regulation of protein catabolic process"/>
    <property type="evidence" value="ECO:0007669"/>
    <property type="project" value="InterPro"/>
</dbReference>
<protein>
    <recommendedName>
        <fullName evidence="3">26S proteasome regulatory subunit RPN3</fullName>
    </recommendedName>
</protein>
<dbReference type="PROSITE" id="PS50250">
    <property type="entry name" value="PCI"/>
    <property type="match status" value="1"/>
</dbReference>
<dbReference type="OrthoDB" id="1713558at2759"/>
<sequence length="519" mass="58841">MVGKRSLRSSSKGDGKNTAQEIRESRKKTSKDSTALAVQKEEPNDEVMAIDEPILEPNKEDDGLDIKAEVQRNVDLLERAASTFDPRYTLRVLRGLVELRKHLNEQNLGQTIQEFSPNAEGLLKNLSKTTSMDVDGTTKDILPEVDIYLYILAQLFYLDTKDLEQGVILSNQAIEKIRAYNRRSLDALAAKVYFYYARFYELAGKLPEIRPTLLAAHRTSTLRNDVESQAMILNLLLRNYISTLSYTQADLLVSKTIFPEHASSNLHARHLYYLGRIRAIQLDYSSAHANLLGALRKAPQGAAAAGFIQACQKLNIVVNLLMGEIPERGIFKERILERSLTPYFEVVQSVRVGDLNKFTEALKEHASSFRKDGTYTLILRLRHNVIKTGIKSMTVSYSRISLRDICLKLHLDSEESAEYIVSKAIRDGVIDATIDHERGYMQSNEVMDVYSTKEPQSAFHERISFCMILHNESVKAMRYPMNAKSAEMESAETMREREKLAAEIVEDMEDDEEGDLGDF</sequence>
<dbReference type="Gene3D" id="1.25.40.570">
    <property type="match status" value="1"/>
</dbReference>
<feature type="compositionally biased region" description="Polar residues" evidence="4">
    <location>
        <begin position="8"/>
        <end position="20"/>
    </location>
</feature>
<dbReference type="PANTHER" id="PTHR10758">
    <property type="entry name" value="26S PROTEASOME NON-ATPASE REGULATORY SUBUNIT 3/COP9 SIGNALOSOME COMPLEX SUBUNIT 3"/>
    <property type="match status" value="1"/>
</dbReference>
<evidence type="ECO:0000256" key="2">
    <source>
        <dbReference type="ARBA" id="ARBA00022942"/>
    </source>
</evidence>
<dbReference type="GO" id="GO:0008541">
    <property type="term" value="C:proteasome regulatory particle, lid subcomplex"/>
    <property type="evidence" value="ECO:0007669"/>
    <property type="project" value="EnsemblFungi"/>
</dbReference>
<dbReference type="InterPro" id="IPR036390">
    <property type="entry name" value="WH_DNA-bd_sf"/>
</dbReference>
<dbReference type="InterPro" id="IPR050756">
    <property type="entry name" value="CSN3"/>
</dbReference>
<evidence type="ECO:0000313" key="7">
    <source>
        <dbReference type="Proteomes" id="UP000186594"/>
    </source>
</evidence>
<evidence type="ECO:0000256" key="3">
    <source>
        <dbReference type="ARBA" id="ARBA00075103"/>
    </source>
</evidence>
<keyword evidence="7" id="KW-1185">Reference proteome</keyword>
<evidence type="ECO:0000256" key="4">
    <source>
        <dbReference type="SAM" id="MobiDB-lite"/>
    </source>
</evidence>
<dbReference type="SMART" id="SM00753">
    <property type="entry name" value="PAM"/>
    <property type="match status" value="1"/>
</dbReference>
<evidence type="ECO:0000259" key="5">
    <source>
        <dbReference type="PROSITE" id="PS50250"/>
    </source>
</evidence>
<dbReference type="Pfam" id="PF01399">
    <property type="entry name" value="PCI"/>
    <property type="match status" value="1"/>
</dbReference>
<dbReference type="STRING" id="1198029.A0A1U7LHT6"/>
<dbReference type="Pfam" id="PF25573">
    <property type="entry name" value="TPR_PSMD3_N"/>
    <property type="match status" value="1"/>
</dbReference>
<accession>A0A1U7LHT6</accession>
<dbReference type="EMBL" id="LXFE01003721">
    <property type="protein sequence ID" value="OLL22215.1"/>
    <property type="molecule type" value="Genomic_DNA"/>
</dbReference>
<feature type="region of interest" description="Disordered" evidence="4">
    <location>
        <begin position="1"/>
        <end position="63"/>
    </location>
</feature>
<dbReference type="InterPro" id="IPR000717">
    <property type="entry name" value="PCI_dom"/>
</dbReference>
<reference evidence="6 7" key="1">
    <citation type="submission" date="2016-04" db="EMBL/GenBank/DDBJ databases">
        <title>Evolutionary innovation and constraint leading to complex multicellularity in the Ascomycota.</title>
        <authorList>
            <person name="Cisse O."/>
            <person name="Nguyen A."/>
            <person name="Hewitt D.A."/>
            <person name="Jedd G."/>
            <person name="Stajich J.E."/>
        </authorList>
    </citation>
    <scope>NUCLEOTIDE SEQUENCE [LARGE SCALE GENOMIC DNA]</scope>
    <source>
        <strain evidence="6 7">DAH-3</strain>
    </source>
</reference>